<evidence type="ECO:0000313" key="4">
    <source>
        <dbReference type="Proteomes" id="UP001597463"/>
    </source>
</evidence>
<comment type="caution">
    <text evidence="3">The sequence shown here is derived from an EMBL/GenBank/DDBJ whole genome shotgun (WGS) entry which is preliminary data.</text>
</comment>
<name>A0ABW5ULE4_9BURK</name>
<keyword evidence="3" id="KW-0347">Helicase</keyword>
<evidence type="ECO:0000313" key="3">
    <source>
        <dbReference type="EMBL" id="MFD2754173.1"/>
    </source>
</evidence>
<dbReference type="InterPro" id="IPR006935">
    <property type="entry name" value="Helicase/UvrB_N"/>
</dbReference>
<dbReference type="SMART" id="SM00487">
    <property type="entry name" value="DEXDc"/>
    <property type="match status" value="1"/>
</dbReference>
<dbReference type="Pfam" id="PF13643">
    <property type="entry name" value="DUF4145"/>
    <property type="match status" value="1"/>
</dbReference>
<feature type="domain" description="Helicase ATP-binding" evidence="2">
    <location>
        <begin position="402"/>
        <end position="561"/>
    </location>
</feature>
<dbReference type="InterPro" id="IPR050742">
    <property type="entry name" value="Helicase_Restrict-Modif_Enz"/>
</dbReference>
<gene>
    <name evidence="3" type="ORF">ACFSW6_08740</name>
</gene>
<reference evidence="4" key="1">
    <citation type="journal article" date="2019" name="Int. J. Syst. Evol. Microbiol.">
        <title>The Global Catalogue of Microorganisms (GCM) 10K type strain sequencing project: providing services to taxonomists for standard genome sequencing and annotation.</title>
        <authorList>
            <consortium name="The Broad Institute Genomics Platform"/>
            <consortium name="The Broad Institute Genome Sequencing Center for Infectious Disease"/>
            <person name="Wu L."/>
            <person name="Ma J."/>
        </authorList>
    </citation>
    <scope>NUCLEOTIDE SEQUENCE [LARGE SCALE GENOMIC DNA]</scope>
    <source>
        <strain evidence="4">TISTR 1906</strain>
    </source>
</reference>
<keyword evidence="3" id="KW-0547">Nucleotide-binding</keyword>
<dbReference type="Pfam" id="PF00271">
    <property type="entry name" value="Helicase_C"/>
    <property type="match status" value="1"/>
</dbReference>
<dbReference type="Proteomes" id="UP001597463">
    <property type="component" value="Unassembled WGS sequence"/>
</dbReference>
<keyword evidence="3" id="KW-0378">Hydrolase</keyword>
<evidence type="ECO:0000259" key="2">
    <source>
        <dbReference type="PROSITE" id="PS51192"/>
    </source>
</evidence>
<dbReference type="CDD" id="cd18799">
    <property type="entry name" value="SF2_C_EcoAI-like"/>
    <property type="match status" value="1"/>
</dbReference>
<proteinExistence type="predicted"/>
<dbReference type="PANTHER" id="PTHR47396:SF1">
    <property type="entry name" value="ATP-DEPENDENT HELICASE IRC3-RELATED"/>
    <property type="match status" value="1"/>
</dbReference>
<dbReference type="InterPro" id="IPR013670">
    <property type="entry name" value="EcoEI_R_C_dom"/>
</dbReference>
<protein>
    <submittedName>
        <fullName evidence="3">DEAD/DEAH box helicase family protein</fullName>
    </submittedName>
</protein>
<sequence>MSNFQFLSPEFRTLQEPAAGAEQLVHVDPRAACMRARHALEQVVLWLYDNDSSLRLPVHDTALNTLMNQIEFRRLVPPYVLDKMHLLRQAGNVAVHGGKQLVQRSDAMALVQELFHTLFWLARTYTRTSDPKQMHADWDSQQVPLLVNAEQAAAEFAQVTKAELKKQEAQFQALIEQQRRELEAREAQLSAQAATQAEREALLAQLDAELAHRQAELATAKAAAIAVPDEHDYNEAETRKRLIDVQLREAGWTFQAAGAPPSDKTPYNASVEVPVPGMPNQAGEGFADYVLWSADGKPAAVVEAKRSLKDAEVGRQQAKLYADGLQAQYGQRPLIFYTNGHRTYLWDDERYPPREVQGFYTQAELALAIERRHSRQPLAAQNIKPEIVERGYQHRAIRSITEAFTQGQRRALLTMATGTGKTRVAVALADVLMRANWAKRVLFLADRVSLVNQATNKGFKPLLADASPVNLLHDKNGQGRVYLSTYPTMMGLIDQIKDDGTRQFGVGHFDLVIIDEAHRSVYQKYGAIFKYFDSLLVGLTATPRDEVDRDTYHLFGLQTGVPTDAYGMNEAVTQGYLVPPKSFSVPLKFVRQGIQYAQLSAEEKEHWESIDWGDDGPPEEVGAGEINKFLFNEDTVDKMLKHLMEHGLKVDGGDRLGKTIIFAVNQKHADFIAKRFDHHYPHLKGSFAQVITHASSYAQTLIDDFSKSASAPHIAISVDMLDTGIDVPEVLNLVFFKAVRSKVKFLQMIGRGTRLCENLLGPDQHKSEFYIFDYCQNFEYFNESPAGASGSVAEPLGKRLFKARLDLLTLLRTPAAHAAAAHTAQEKPPAYANNADLQTALTDELHAEVAAMNQDNFIVRTEMDHVQRFAERERWGQLDEADVGQLRNHVAGLPSQRESDHITARLFDLQCVNLQLALLNKEKRFGKLREQVIEIASRLEALANVPAVQAEMALLQEVQTEGYWVGITAPIIEHLRRHLRGLIKFIEKQAASTIYTALDDQIGEATEVTLQDFSTGINMVQYRKKVEAFIRANAHHVAIAKLRLNKPLTATDLSELERFVYEAPEVEGRERFAQSYGDKPLPQFIRSLVGMDRAAAQQAFARFLDGSRYSSQQIRFVEMIIERLTAHGEVSVSQLYDPPFTAVHHEGLDGAFGPQDANALAETIHEMQRLVA</sequence>
<dbReference type="Pfam" id="PF08463">
    <property type="entry name" value="EcoEI_R_C"/>
    <property type="match status" value="1"/>
</dbReference>
<dbReference type="PANTHER" id="PTHR47396">
    <property type="entry name" value="TYPE I RESTRICTION ENZYME ECOKI R PROTEIN"/>
    <property type="match status" value="1"/>
</dbReference>
<feature type="coiled-coil region" evidence="1">
    <location>
        <begin position="147"/>
        <end position="223"/>
    </location>
</feature>
<evidence type="ECO:0000256" key="1">
    <source>
        <dbReference type="SAM" id="Coils"/>
    </source>
</evidence>
<accession>A0ABW5ULE4</accession>
<dbReference type="Gene3D" id="3.90.1570.30">
    <property type="match status" value="1"/>
</dbReference>
<dbReference type="SUPFAM" id="SSF52540">
    <property type="entry name" value="P-loop containing nucleoside triphosphate hydrolases"/>
    <property type="match status" value="1"/>
</dbReference>
<dbReference type="RefSeq" id="WP_066469780.1">
    <property type="nucleotide sequence ID" value="NZ_BCNT01000001.1"/>
</dbReference>
<dbReference type="Gene3D" id="3.40.50.300">
    <property type="entry name" value="P-loop containing nucleotide triphosphate hydrolases"/>
    <property type="match status" value="2"/>
</dbReference>
<keyword evidence="3" id="KW-0067">ATP-binding</keyword>
<dbReference type="EMBL" id="JBHUMV010000003">
    <property type="protein sequence ID" value="MFD2754173.1"/>
    <property type="molecule type" value="Genomic_DNA"/>
</dbReference>
<keyword evidence="4" id="KW-1185">Reference proteome</keyword>
<dbReference type="InterPro" id="IPR025285">
    <property type="entry name" value="DUF4145"/>
</dbReference>
<dbReference type="InterPro" id="IPR014001">
    <property type="entry name" value="Helicase_ATP-bd"/>
</dbReference>
<dbReference type="PROSITE" id="PS51192">
    <property type="entry name" value="HELICASE_ATP_BIND_1"/>
    <property type="match status" value="1"/>
</dbReference>
<dbReference type="CDD" id="cd18032">
    <property type="entry name" value="DEXHc_RE_I_III_res"/>
    <property type="match status" value="1"/>
</dbReference>
<dbReference type="InterPro" id="IPR027417">
    <property type="entry name" value="P-loop_NTPase"/>
</dbReference>
<organism evidence="3 4">
    <name type="scientific">Comamonas terrae</name>
    <dbReference type="NCBI Taxonomy" id="673548"/>
    <lineage>
        <taxon>Bacteria</taxon>
        <taxon>Pseudomonadati</taxon>
        <taxon>Pseudomonadota</taxon>
        <taxon>Betaproteobacteria</taxon>
        <taxon>Burkholderiales</taxon>
        <taxon>Comamonadaceae</taxon>
        <taxon>Comamonas</taxon>
    </lineage>
</organism>
<dbReference type="GO" id="GO:0004386">
    <property type="term" value="F:helicase activity"/>
    <property type="evidence" value="ECO:0007669"/>
    <property type="project" value="UniProtKB-KW"/>
</dbReference>
<keyword evidence="1" id="KW-0175">Coiled coil</keyword>
<dbReference type="Pfam" id="PF04851">
    <property type="entry name" value="ResIII"/>
    <property type="match status" value="1"/>
</dbReference>
<dbReference type="InterPro" id="IPR001650">
    <property type="entry name" value="Helicase_C-like"/>
</dbReference>